<reference evidence="3" key="2">
    <citation type="submission" date="2025-05" db="UniProtKB">
        <authorList>
            <consortium name="EnsemblMetazoa"/>
        </authorList>
    </citation>
    <scope>IDENTIFICATION</scope>
    <source>
        <strain evidence="3">Foshan</strain>
    </source>
</reference>
<sequence>MFKLSIVVLVFCLAYAVYCADRYDLKEEVLDGNLVDVMEKRSAQRPPSLKTRWGRADEERDLLVTKRAAQRPPSYKLRFGRSKNRRQSSNSN</sequence>
<reference evidence="4" key="1">
    <citation type="journal article" date="2015" name="Proc. Natl. Acad. Sci. U.S.A.">
        <title>Genome sequence of the Asian Tiger mosquito, Aedes albopictus, reveals insights into its biology, genetics, and evolution.</title>
        <authorList>
            <person name="Chen X.G."/>
            <person name="Jiang X."/>
            <person name="Gu J."/>
            <person name="Xu M."/>
            <person name="Wu Y."/>
            <person name="Deng Y."/>
            <person name="Zhang C."/>
            <person name="Bonizzoni M."/>
            <person name="Dermauw W."/>
            <person name="Vontas J."/>
            <person name="Armbruster P."/>
            <person name="Huang X."/>
            <person name="Yang Y."/>
            <person name="Zhang H."/>
            <person name="He W."/>
            <person name="Peng H."/>
            <person name="Liu Y."/>
            <person name="Wu K."/>
            <person name="Chen J."/>
            <person name="Lirakis M."/>
            <person name="Topalis P."/>
            <person name="Van Leeuwen T."/>
            <person name="Hall A.B."/>
            <person name="Jiang X."/>
            <person name="Thorpe C."/>
            <person name="Mueller R.L."/>
            <person name="Sun C."/>
            <person name="Waterhouse R.M."/>
            <person name="Yan G."/>
            <person name="Tu Z.J."/>
            <person name="Fang X."/>
            <person name="James A.A."/>
        </authorList>
    </citation>
    <scope>NUCLEOTIDE SEQUENCE [LARGE SCALE GENOMIC DNA]</scope>
    <source>
        <strain evidence="4">Foshan</strain>
    </source>
</reference>
<protein>
    <recommendedName>
        <fullName evidence="5">Secreted protein</fullName>
    </recommendedName>
</protein>
<dbReference type="EnsemblMetazoa" id="AALFPA23_022862.R33957">
    <property type="protein sequence ID" value="AALFPA23_022862.P33957"/>
    <property type="gene ID" value="AALFPA23_022862"/>
</dbReference>
<evidence type="ECO:0000313" key="3">
    <source>
        <dbReference type="EnsemblMetazoa" id="AALFPA23_022862.P33957"/>
    </source>
</evidence>
<name>A0ABM1ZYP4_AEDAL</name>
<dbReference type="GeneID" id="109398455"/>
<evidence type="ECO:0000256" key="2">
    <source>
        <dbReference type="SAM" id="SignalP"/>
    </source>
</evidence>
<organism evidence="3 4">
    <name type="scientific">Aedes albopictus</name>
    <name type="common">Asian tiger mosquito</name>
    <name type="synonym">Stegomyia albopicta</name>
    <dbReference type="NCBI Taxonomy" id="7160"/>
    <lineage>
        <taxon>Eukaryota</taxon>
        <taxon>Metazoa</taxon>
        <taxon>Ecdysozoa</taxon>
        <taxon>Arthropoda</taxon>
        <taxon>Hexapoda</taxon>
        <taxon>Insecta</taxon>
        <taxon>Pterygota</taxon>
        <taxon>Neoptera</taxon>
        <taxon>Endopterygota</taxon>
        <taxon>Diptera</taxon>
        <taxon>Nematocera</taxon>
        <taxon>Culicoidea</taxon>
        <taxon>Culicidae</taxon>
        <taxon>Culicinae</taxon>
        <taxon>Aedini</taxon>
        <taxon>Aedes</taxon>
        <taxon>Stegomyia</taxon>
    </lineage>
</organism>
<dbReference type="RefSeq" id="XP_019526356.2">
    <property type="nucleotide sequence ID" value="XM_019670811.3"/>
</dbReference>
<evidence type="ECO:0000256" key="1">
    <source>
        <dbReference type="SAM" id="MobiDB-lite"/>
    </source>
</evidence>
<keyword evidence="4" id="KW-1185">Reference proteome</keyword>
<dbReference type="Proteomes" id="UP000069940">
    <property type="component" value="Unassembled WGS sequence"/>
</dbReference>
<feature type="chain" id="PRO_5046452971" description="Secreted protein" evidence="2">
    <location>
        <begin position="20"/>
        <end position="92"/>
    </location>
</feature>
<accession>A0ABM1ZYP4</accession>
<evidence type="ECO:0000313" key="4">
    <source>
        <dbReference type="Proteomes" id="UP000069940"/>
    </source>
</evidence>
<feature type="region of interest" description="Disordered" evidence="1">
    <location>
        <begin position="68"/>
        <end position="92"/>
    </location>
</feature>
<keyword evidence="2" id="KW-0732">Signal</keyword>
<proteinExistence type="predicted"/>
<feature type="signal peptide" evidence="2">
    <location>
        <begin position="1"/>
        <end position="19"/>
    </location>
</feature>
<evidence type="ECO:0008006" key="5">
    <source>
        <dbReference type="Google" id="ProtNLM"/>
    </source>
</evidence>